<evidence type="ECO:0008006" key="10">
    <source>
        <dbReference type="Google" id="ProtNLM"/>
    </source>
</evidence>
<evidence type="ECO:0000256" key="1">
    <source>
        <dbReference type="ARBA" id="ARBA00004141"/>
    </source>
</evidence>
<dbReference type="CDD" id="cd10329">
    <property type="entry name" value="SLC5sbd_SGLT1-like"/>
    <property type="match status" value="1"/>
</dbReference>
<protein>
    <recommendedName>
        <fullName evidence="10">Solute:Na+ symporter, SSS family</fullName>
    </recommendedName>
</protein>
<comment type="caution">
    <text evidence="8">The sequence shown here is derived from an EMBL/GenBank/DDBJ whole genome shotgun (WGS) entry which is preliminary data.</text>
</comment>
<keyword evidence="4 7" id="KW-1133">Transmembrane helix</keyword>
<keyword evidence="9" id="KW-1185">Reference proteome</keyword>
<dbReference type="EMBL" id="PXXU01000001">
    <property type="protein sequence ID" value="PSJ18872.1"/>
    <property type="molecule type" value="Genomic_DNA"/>
</dbReference>
<dbReference type="Pfam" id="PF00474">
    <property type="entry name" value="SSF"/>
    <property type="match status" value="1"/>
</dbReference>
<evidence type="ECO:0000256" key="5">
    <source>
        <dbReference type="ARBA" id="ARBA00023136"/>
    </source>
</evidence>
<feature type="transmembrane region" description="Helical" evidence="7">
    <location>
        <begin position="232"/>
        <end position="250"/>
    </location>
</feature>
<feature type="transmembrane region" description="Helical" evidence="7">
    <location>
        <begin position="424"/>
        <end position="448"/>
    </location>
</feature>
<evidence type="ECO:0000256" key="3">
    <source>
        <dbReference type="ARBA" id="ARBA00022692"/>
    </source>
</evidence>
<keyword evidence="3 7" id="KW-0812">Transmembrane</keyword>
<dbReference type="Gene3D" id="1.20.1730.10">
    <property type="entry name" value="Sodium/glucose cotransporter"/>
    <property type="match status" value="1"/>
</dbReference>
<evidence type="ECO:0000256" key="6">
    <source>
        <dbReference type="RuleBase" id="RU362091"/>
    </source>
</evidence>
<evidence type="ECO:0000313" key="8">
    <source>
        <dbReference type="EMBL" id="PSJ18872.1"/>
    </source>
</evidence>
<evidence type="ECO:0000256" key="7">
    <source>
        <dbReference type="SAM" id="Phobius"/>
    </source>
</evidence>
<comment type="subcellular location">
    <subcellularLocation>
        <location evidence="1">Membrane</location>
        <topology evidence="1">Multi-pass membrane protein</topology>
    </subcellularLocation>
</comment>
<feature type="transmembrane region" description="Helical" evidence="7">
    <location>
        <begin position="6"/>
        <end position="29"/>
    </location>
</feature>
<gene>
    <name evidence="8" type="ORF">C7H79_00035</name>
</gene>
<feature type="transmembrane region" description="Helical" evidence="7">
    <location>
        <begin position="122"/>
        <end position="145"/>
    </location>
</feature>
<feature type="transmembrane region" description="Helical" evidence="7">
    <location>
        <begin position="318"/>
        <end position="336"/>
    </location>
</feature>
<dbReference type="InterPro" id="IPR038377">
    <property type="entry name" value="Na/Glc_symporter_sf"/>
</dbReference>
<evidence type="ECO:0000256" key="4">
    <source>
        <dbReference type="ARBA" id="ARBA00022989"/>
    </source>
</evidence>
<dbReference type="OrthoDB" id="9814523at2"/>
<accession>A0A2P7NZG1</accession>
<dbReference type="NCBIfam" id="TIGR00813">
    <property type="entry name" value="sss"/>
    <property type="match status" value="1"/>
</dbReference>
<evidence type="ECO:0000256" key="2">
    <source>
        <dbReference type="ARBA" id="ARBA00006434"/>
    </source>
</evidence>
<reference evidence="8 9" key="1">
    <citation type="submission" date="2018-03" db="EMBL/GenBank/DDBJ databases">
        <title>Draft genome of Nitrosomonas supralitoralis APG5.</title>
        <authorList>
            <person name="Urakawa H."/>
            <person name="Lopez J.V."/>
        </authorList>
    </citation>
    <scope>NUCLEOTIDE SEQUENCE [LARGE SCALE GENOMIC DNA]</scope>
    <source>
        <strain evidence="8 9">APG5</strain>
    </source>
</reference>
<feature type="transmembrane region" description="Helical" evidence="7">
    <location>
        <begin position="367"/>
        <end position="386"/>
    </location>
</feature>
<feature type="transmembrane region" description="Helical" evidence="7">
    <location>
        <begin position="392"/>
        <end position="417"/>
    </location>
</feature>
<dbReference type="InterPro" id="IPR001734">
    <property type="entry name" value="Na/solute_symporter"/>
</dbReference>
<keyword evidence="5 7" id="KW-0472">Membrane</keyword>
<dbReference type="GO" id="GO:0005886">
    <property type="term" value="C:plasma membrane"/>
    <property type="evidence" value="ECO:0007669"/>
    <property type="project" value="TreeGrafter"/>
</dbReference>
<name>A0A2P7NZG1_9PROT</name>
<evidence type="ECO:0000313" key="9">
    <source>
        <dbReference type="Proteomes" id="UP000241912"/>
    </source>
</evidence>
<feature type="transmembrane region" description="Helical" evidence="7">
    <location>
        <begin position="189"/>
        <end position="212"/>
    </location>
</feature>
<dbReference type="PROSITE" id="PS50283">
    <property type="entry name" value="NA_SOLUT_SYMP_3"/>
    <property type="match status" value="1"/>
</dbReference>
<feature type="transmembrane region" description="Helical" evidence="7">
    <location>
        <begin position="83"/>
        <end position="101"/>
    </location>
</feature>
<dbReference type="PANTHER" id="PTHR11819">
    <property type="entry name" value="SOLUTE CARRIER FAMILY 5"/>
    <property type="match status" value="1"/>
</dbReference>
<organism evidence="8 9">
    <name type="scientific">Nitrosomonas supralitoralis</name>
    <dbReference type="NCBI Taxonomy" id="2116706"/>
    <lineage>
        <taxon>Bacteria</taxon>
        <taxon>Pseudomonadati</taxon>
        <taxon>Pseudomonadota</taxon>
        <taxon>Betaproteobacteria</taxon>
        <taxon>Nitrosomonadales</taxon>
        <taxon>Nitrosomonadaceae</taxon>
        <taxon>Nitrosomonas</taxon>
    </lineage>
</organism>
<sequence length="525" mass="57852">MSVVNLHSLDIAVIAGYFIFVIAMGWWVYRNTRTGDDYFLAGRTLSWSVIGFSLFASNISSTTLIGLMGTAYTTGISVANYEWMAVFILVFMVFFSIPFYLKSGIRTIPEYLEKRYSRRCRTYFSTLNIFLIVFVDMAAGLYAGAMALQLFFSGLELWQLCAIIAVVAGFYTASGGLKAVAYTDVAQAVILLIGASAITYALLAELDFDWILALAQLPKEQLSLIRPLNDPTLPWLGTLVGVPIIGFYFWSCNQFITQRILGARNIKHARWGALFAGFLKVMPLFIMIIPGALALLVFPDIANGDLVFPTLMVELLPAGMLGLVLSALIAAVMSSVDSSLNSASTLITLDFIENPSKPLKPEQTAKIGRILTLILMTISAIWAPWIEHFPGLWFYLQAVLAYAIPPVVVVFLFGMLWKRGTAKAAYVTLWVSHLSAAGLFVLTMGGFLSLHFTYVAAILFVVGTIVYVAVSLATPQPTADQLRDLCYSKGASDEAEQGDVALWKDYRWQSAVLVLFTCVVVILFW</sequence>
<dbReference type="GO" id="GO:0005412">
    <property type="term" value="F:D-glucose:sodium symporter activity"/>
    <property type="evidence" value="ECO:0007669"/>
    <property type="project" value="TreeGrafter"/>
</dbReference>
<dbReference type="PANTHER" id="PTHR11819:SF195">
    <property type="entry name" value="SODIUM_GLUCOSE COTRANSPORTER 4"/>
    <property type="match status" value="1"/>
</dbReference>
<feature type="transmembrane region" description="Helical" evidence="7">
    <location>
        <begin position="271"/>
        <end position="298"/>
    </location>
</feature>
<comment type="similarity">
    <text evidence="2 6">Belongs to the sodium:solute symporter (SSF) (TC 2.A.21) family.</text>
</comment>
<feature type="transmembrane region" description="Helical" evidence="7">
    <location>
        <begin position="157"/>
        <end position="177"/>
    </location>
</feature>
<dbReference type="Proteomes" id="UP000241912">
    <property type="component" value="Unassembled WGS sequence"/>
</dbReference>
<feature type="transmembrane region" description="Helical" evidence="7">
    <location>
        <begin position="454"/>
        <end position="473"/>
    </location>
</feature>
<dbReference type="AlphaFoldDB" id="A0A2P7NZG1"/>
<feature type="transmembrane region" description="Helical" evidence="7">
    <location>
        <begin position="49"/>
        <end position="71"/>
    </location>
</feature>
<dbReference type="RefSeq" id="WP_106705256.1">
    <property type="nucleotide sequence ID" value="NZ_PXXU01000001.1"/>
</dbReference>
<proteinExistence type="inferred from homology"/>